<evidence type="ECO:0008006" key="8">
    <source>
        <dbReference type="Google" id="ProtNLM"/>
    </source>
</evidence>
<reference evidence="6 7" key="1">
    <citation type="submission" date="2016-03" db="EMBL/GenBank/DDBJ databases">
        <authorList>
            <person name="Ploux O."/>
        </authorList>
    </citation>
    <scope>NUCLEOTIDE SEQUENCE [LARGE SCALE GENOMIC DNA]</scope>
    <source>
        <strain evidence="6 7">UAMH 11012</strain>
    </source>
</reference>
<dbReference type="AlphaFoldDB" id="A0A1L7WNI6"/>
<dbReference type="EMBL" id="FJOG01000005">
    <property type="protein sequence ID" value="CZR54322.1"/>
    <property type="molecule type" value="Genomic_DNA"/>
</dbReference>
<dbReference type="SUPFAM" id="SSF75005">
    <property type="entry name" value="Arabinanase/levansucrase/invertase"/>
    <property type="match status" value="1"/>
</dbReference>
<evidence type="ECO:0000313" key="7">
    <source>
        <dbReference type="Proteomes" id="UP000184330"/>
    </source>
</evidence>
<gene>
    <name evidence="6" type="ORF">PAC_04206</name>
</gene>
<protein>
    <recommendedName>
        <fullName evidence="8">Glycosyl hydrolase family 43 protein</fullName>
    </recommendedName>
</protein>
<dbReference type="Pfam" id="PF04616">
    <property type="entry name" value="Glyco_hydro_43"/>
    <property type="match status" value="1"/>
</dbReference>
<comment type="similarity">
    <text evidence="1 4">Belongs to the glycosyl hydrolase 43 family.</text>
</comment>
<dbReference type="STRING" id="576137.A0A1L7WNI6"/>
<name>A0A1L7WNI6_9HELO</name>
<dbReference type="GO" id="GO:0005975">
    <property type="term" value="P:carbohydrate metabolic process"/>
    <property type="evidence" value="ECO:0007669"/>
    <property type="project" value="InterPro"/>
</dbReference>
<dbReference type="CDD" id="cd18824">
    <property type="entry name" value="GH43_CtGH43-like"/>
    <property type="match status" value="1"/>
</dbReference>
<evidence type="ECO:0000256" key="5">
    <source>
        <dbReference type="SAM" id="SignalP"/>
    </source>
</evidence>
<feature type="chain" id="PRO_5013290212" description="Glycosyl hydrolase family 43 protein" evidence="5">
    <location>
        <begin position="27"/>
        <end position="545"/>
    </location>
</feature>
<dbReference type="InterPro" id="IPR023296">
    <property type="entry name" value="Glyco_hydro_beta-prop_sf"/>
</dbReference>
<feature type="signal peptide" evidence="5">
    <location>
        <begin position="1"/>
        <end position="26"/>
    </location>
</feature>
<accession>A0A1L7WNI6</accession>
<proteinExistence type="inferred from homology"/>
<dbReference type="OrthoDB" id="9970295at2759"/>
<dbReference type="InterPro" id="IPR006710">
    <property type="entry name" value="Glyco_hydro_43"/>
</dbReference>
<keyword evidence="2 4" id="KW-0378">Hydrolase</keyword>
<keyword evidence="3 4" id="KW-0326">Glycosidase</keyword>
<evidence type="ECO:0000256" key="3">
    <source>
        <dbReference type="ARBA" id="ARBA00023295"/>
    </source>
</evidence>
<keyword evidence="5" id="KW-0732">Signal</keyword>
<dbReference type="PANTHER" id="PTHR22925">
    <property type="entry name" value="GLYCOSYL HYDROLASE 43 FAMILY MEMBER"/>
    <property type="match status" value="1"/>
</dbReference>
<dbReference type="GO" id="GO:0004553">
    <property type="term" value="F:hydrolase activity, hydrolyzing O-glycosyl compounds"/>
    <property type="evidence" value="ECO:0007669"/>
    <property type="project" value="InterPro"/>
</dbReference>
<dbReference type="PANTHER" id="PTHR22925:SF3">
    <property type="entry name" value="GLYCOSYL HYDROLASE FAMILY PROTEIN 43"/>
    <property type="match status" value="1"/>
</dbReference>
<evidence type="ECO:0000313" key="6">
    <source>
        <dbReference type="EMBL" id="CZR54322.1"/>
    </source>
</evidence>
<dbReference type="Gene3D" id="2.115.10.20">
    <property type="entry name" value="Glycosyl hydrolase domain, family 43"/>
    <property type="match status" value="1"/>
</dbReference>
<sequence>MPFKMWSSGIVHVLVLFGSVVSRVSAASQVTTTFSNAVQYQFDTDGNAIDLTSGKIDFLGGAYIWYGLPFGCGAAFCGVATYSSVDLQTWSFNGLAFDPNTAEIETLCLAPLSGNCGRPHIVYSAANNDYVLWVNAGSPGYVLFTSSSPTSGFVQNSDRALVGVQPPGPFQAGDFSVHVTNGTGYLAYSLIDFTTAGASIWPPFNQSIYVQQLTPDMRNTTGLAYHVVSSSNDLIDFEAESPDIFKRNGYFYISASNTCGFCTGTVLIFYRSKTLAGPWTRQIISSDTCGGQTTGVLTLPSPTGGMTSYLHVADLFATARLTGTRTAAHGHQIQLLSFNDDNSIRNLDCSLQKSVSVTFTPGTNVSATGIATTATDSSGKTEIYTPQCNLPQYQLYQTWASSKTGTLKEVGVNLAGDFPTGNTTITVFRYSNNTNFFTPHYVWETLTSFNVVPADVSQAFEVVRVPVGAAVKAGDRLGMAIVTLSVTPLCTLVQTSSQVMFDVNTSTRTLFANGPGQVSLRGINGKTPPVVVLPGQQLKWYAVVE</sequence>
<evidence type="ECO:0000256" key="1">
    <source>
        <dbReference type="ARBA" id="ARBA00009865"/>
    </source>
</evidence>
<organism evidence="6 7">
    <name type="scientific">Phialocephala subalpina</name>
    <dbReference type="NCBI Taxonomy" id="576137"/>
    <lineage>
        <taxon>Eukaryota</taxon>
        <taxon>Fungi</taxon>
        <taxon>Dikarya</taxon>
        <taxon>Ascomycota</taxon>
        <taxon>Pezizomycotina</taxon>
        <taxon>Leotiomycetes</taxon>
        <taxon>Helotiales</taxon>
        <taxon>Mollisiaceae</taxon>
        <taxon>Phialocephala</taxon>
        <taxon>Phialocephala fortinii species complex</taxon>
    </lineage>
</organism>
<keyword evidence="7" id="KW-1185">Reference proteome</keyword>
<evidence type="ECO:0000256" key="2">
    <source>
        <dbReference type="ARBA" id="ARBA00022801"/>
    </source>
</evidence>
<dbReference type="Proteomes" id="UP000184330">
    <property type="component" value="Unassembled WGS sequence"/>
</dbReference>
<evidence type="ECO:0000256" key="4">
    <source>
        <dbReference type="RuleBase" id="RU361187"/>
    </source>
</evidence>